<gene>
    <name evidence="1" type="ORF">COLO4_29135</name>
</gene>
<keyword evidence="1" id="KW-0675">Receptor</keyword>
<dbReference type="EMBL" id="AWUE01020243">
    <property type="protein sequence ID" value="OMO69319.1"/>
    <property type="molecule type" value="Genomic_DNA"/>
</dbReference>
<keyword evidence="1" id="KW-0808">Transferase</keyword>
<name>A0A1R3HG30_9ROSI</name>
<comment type="caution">
    <text evidence="1">The sequence shown here is derived from an EMBL/GenBank/DDBJ whole genome shotgun (WGS) entry which is preliminary data.</text>
</comment>
<organism evidence="1 2">
    <name type="scientific">Corchorus olitorius</name>
    <dbReference type="NCBI Taxonomy" id="93759"/>
    <lineage>
        <taxon>Eukaryota</taxon>
        <taxon>Viridiplantae</taxon>
        <taxon>Streptophyta</taxon>
        <taxon>Embryophyta</taxon>
        <taxon>Tracheophyta</taxon>
        <taxon>Spermatophyta</taxon>
        <taxon>Magnoliopsida</taxon>
        <taxon>eudicotyledons</taxon>
        <taxon>Gunneridae</taxon>
        <taxon>Pentapetalae</taxon>
        <taxon>rosids</taxon>
        <taxon>malvids</taxon>
        <taxon>Malvales</taxon>
        <taxon>Malvaceae</taxon>
        <taxon>Grewioideae</taxon>
        <taxon>Apeibeae</taxon>
        <taxon>Corchorus</taxon>
    </lineage>
</organism>
<proteinExistence type="predicted"/>
<dbReference type="Proteomes" id="UP000187203">
    <property type="component" value="Unassembled WGS sequence"/>
</dbReference>
<reference evidence="2" key="1">
    <citation type="submission" date="2013-09" db="EMBL/GenBank/DDBJ databases">
        <title>Corchorus olitorius genome sequencing.</title>
        <authorList>
            <person name="Alam M."/>
            <person name="Haque M.S."/>
            <person name="Islam M.S."/>
            <person name="Emdad E.M."/>
            <person name="Islam M.M."/>
            <person name="Ahmed B."/>
            <person name="Halim A."/>
            <person name="Hossen Q.M.M."/>
            <person name="Hossain M.Z."/>
            <person name="Ahmed R."/>
            <person name="Khan M.M."/>
            <person name="Islam R."/>
            <person name="Rashid M.M."/>
            <person name="Khan S.A."/>
            <person name="Rahman M.S."/>
            <person name="Alam M."/>
            <person name="Yahiya A.S."/>
            <person name="Khan M.S."/>
            <person name="Azam M.S."/>
            <person name="Haque T."/>
            <person name="Lashkar M.Z.H."/>
            <person name="Akhand A.I."/>
            <person name="Morshed G."/>
            <person name="Roy S."/>
            <person name="Uddin K.S."/>
            <person name="Rabeya T."/>
            <person name="Hossain A.S."/>
            <person name="Chowdhury A."/>
            <person name="Snigdha A.R."/>
            <person name="Mortoza M.S."/>
            <person name="Matin S.A."/>
            <person name="Hoque S.M.E."/>
            <person name="Islam M.K."/>
            <person name="Roy D.K."/>
            <person name="Haider R."/>
            <person name="Moosa M.M."/>
            <person name="Elias S.M."/>
            <person name="Hasan A.M."/>
            <person name="Jahan S."/>
            <person name="Shafiuddin M."/>
            <person name="Mahmood N."/>
            <person name="Shommy N.S."/>
        </authorList>
    </citation>
    <scope>NUCLEOTIDE SEQUENCE [LARGE SCALE GENOMIC DNA]</scope>
    <source>
        <strain evidence="2">cv. O-4</strain>
    </source>
</reference>
<keyword evidence="2" id="KW-1185">Reference proteome</keyword>
<dbReference type="GO" id="GO:0016301">
    <property type="term" value="F:kinase activity"/>
    <property type="evidence" value="ECO:0007669"/>
    <property type="project" value="UniProtKB-KW"/>
</dbReference>
<evidence type="ECO:0000313" key="1">
    <source>
        <dbReference type="EMBL" id="OMO69319.1"/>
    </source>
</evidence>
<protein>
    <submittedName>
        <fullName evidence="1">LRR receptor-like serine/threonine-protein kinase RPK2</fullName>
    </submittedName>
</protein>
<dbReference type="AlphaFoldDB" id="A0A1R3HG30"/>
<accession>A0A1R3HG30</accession>
<sequence>MLSLLNMNGPRTRRVSWSDEEKNVLLQCIFTMSTAGGLLRSWVERVEPT</sequence>
<keyword evidence="1" id="KW-0418">Kinase</keyword>
<evidence type="ECO:0000313" key="2">
    <source>
        <dbReference type="Proteomes" id="UP000187203"/>
    </source>
</evidence>